<dbReference type="SUPFAM" id="SSF51197">
    <property type="entry name" value="Clavaminate synthase-like"/>
    <property type="match status" value="1"/>
</dbReference>
<proteinExistence type="predicted"/>
<dbReference type="Proteomes" id="UP000509510">
    <property type="component" value="Chromosome V"/>
</dbReference>
<dbReference type="Gene3D" id="2.60.120.650">
    <property type="entry name" value="Cupin"/>
    <property type="match status" value="1"/>
</dbReference>
<dbReference type="KEGG" id="trg:TRUGW13939_08777"/>
<evidence type="ECO:0008006" key="3">
    <source>
        <dbReference type="Google" id="ProtNLM"/>
    </source>
</evidence>
<dbReference type="OrthoDB" id="4494329at2759"/>
<reference evidence="2" key="1">
    <citation type="submission" date="2020-06" db="EMBL/GenBank/DDBJ databases">
        <title>A chromosome-scale genome assembly of Talaromyces rugulosus W13939.</title>
        <authorList>
            <person name="Wang B."/>
            <person name="Guo L."/>
            <person name="Ye K."/>
            <person name="Wang L."/>
        </authorList>
    </citation>
    <scope>NUCLEOTIDE SEQUENCE [LARGE SCALE GENOMIC DNA]</scope>
    <source>
        <strain evidence="2">W13939</strain>
    </source>
</reference>
<organism evidence="1 2">
    <name type="scientific">Talaromyces rugulosus</name>
    <name type="common">Penicillium rugulosum</name>
    <dbReference type="NCBI Taxonomy" id="121627"/>
    <lineage>
        <taxon>Eukaryota</taxon>
        <taxon>Fungi</taxon>
        <taxon>Dikarya</taxon>
        <taxon>Ascomycota</taxon>
        <taxon>Pezizomycotina</taxon>
        <taxon>Eurotiomycetes</taxon>
        <taxon>Eurotiomycetidae</taxon>
        <taxon>Eurotiales</taxon>
        <taxon>Trichocomaceae</taxon>
        <taxon>Talaromyces</taxon>
        <taxon>Talaromyces sect. Islandici</taxon>
    </lineage>
</organism>
<keyword evidence="2" id="KW-1185">Reference proteome</keyword>
<evidence type="ECO:0000313" key="1">
    <source>
        <dbReference type="EMBL" id="QKX61625.1"/>
    </source>
</evidence>
<accession>A0A7H8R7N1</accession>
<protein>
    <recommendedName>
        <fullName evidence="3">JmjC domain-containing protein</fullName>
    </recommendedName>
</protein>
<sequence length="300" mass="34909">MAEKRKPDLLEANRLSKSRRRDLNQRITLQWGEYNIDIPSRNEPSIKEIHDFLQELDKRSSYPQTIAANCNRKSMIDTIEYLSGYPLTNDIILIRDLEKLDDVLRRPFETPILYRQAKSQHHQNDLNIKCFLQWLSENENKNLHVYDYSITDPSLRTRVTTVEEVLQTFPSTGNSKPLNLLNLENQSGTLYCLGQISNHDIRVKIARRKSDDAGKIGSTWVLDKASEFFLLSSRNTVSSIHIDNAGQLTWIEILEGRKIWYFPRFLHMRTLRWLAEAGSQSPEHNRDGWVKVELCAGDIL</sequence>
<evidence type="ECO:0000313" key="2">
    <source>
        <dbReference type="Proteomes" id="UP000509510"/>
    </source>
</evidence>
<dbReference type="EMBL" id="CP055902">
    <property type="protein sequence ID" value="QKX61625.1"/>
    <property type="molecule type" value="Genomic_DNA"/>
</dbReference>
<dbReference type="AlphaFoldDB" id="A0A7H8R7N1"/>
<gene>
    <name evidence="1" type="ORF">TRUGW13939_08777</name>
</gene>
<dbReference type="RefSeq" id="XP_035347799.1">
    <property type="nucleotide sequence ID" value="XM_035491906.1"/>
</dbReference>
<dbReference type="GeneID" id="55996265"/>
<name>A0A7H8R7N1_TALRU</name>